<protein>
    <submittedName>
        <fullName evidence="1">Uncharacterized protein</fullName>
    </submittedName>
</protein>
<dbReference type="PATRIC" id="fig|1276257.3.peg.720"/>
<dbReference type="HOGENOM" id="CLU_1969154_0_0_14"/>
<gene>
    <name evidence="1" type="ORF">SSABA_v1c07080</name>
</gene>
<evidence type="ECO:0000313" key="1">
    <source>
        <dbReference type="EMBL" id="AHI54110.1"/>
    </source>
</evidence>
<dbReference type="AlphaFoldDB" id="W6AB77"/>
<dbReference type="KEGG" id="ssab:SSABA_v1c07080"/>
<proteinExistence type="predicted"/>
<dbReference type="RefSeq" id="WP_025251248.1">
    <property type="nucleotide sequence ID" value="NZ_CP006934.1"/>
</dbReference>
<dbReference type="OrthoDB" id="9920044at2"/>
<accession>W6AB77</accession>
<dbReference type="STRING" id="1276257.SSABA_v1c07080"/>
<name>W6AB77_9MOLU</name>
<dbReference type="Proteomes" id="UP000019265">
    <property type="component" value="Chromosome"/>
</dbReference>
<organism evidence="1 2">
    <name type="scientific">Spiroplasma sabaudiense Ar-1343</name>
    <dbReference type="NCBI Taxonomy" id="1276257"/>
    <lineage>
        <taxon>Bacteria</taxon>
        <taxon>Bacillati</taxon>
        <taxon>Mycoplasmatota</taxon>
        <taxon>Mollicutes</taxon>
        <taxon>Entomoplasmatales</taxon>
        <taxon>Spiroplasmataceae</taxon>
        <taxon>Spiroplasma</taxon>
    </lineage>
</organism>
<reference evidence="1 2" key="1">
    <citation type="journal article" date="2014" name="Genome Biol. Evol.">
        <title>Molecular evolution of the substrate utilization strategies and putative virulence factors in mosquito-associated Spiroplasma species.</title>
        <authorList>
            <person name="Chang T.H."/>
            <person name="Lo W.S."/>
            <person name="Ku C."/>
            <person name="Chen L.L."/>
            <person name="Kuo C.H."/>
        </authorList>
    </citation>
    <scope>NUCLEOTIDE SEQUENCE [LARGE SCALE GENOMIC DNA]</scope>
    <source>
        <strain evidence="1">Ar-1343</strain>
    </source>
</reference>
<sequence length="127" mass="14840">MNALNTTPCFKKIQNVKFRGSYFLFESNGEIYGTNGYKVVSWREQSYIGEVNYLFSQIPKWINFFISSISNFTEQNRFKRGKPSSNPFITKVIETRTHYLKDGKMVYQNKNDYVVVPPNSQNLRAKG</sequence>
<evidence type="ECO:0000313" key="2">
    <source>
        <dbReference type="Proteomes" id="UP000019265"/>
    </source>
</evidence>
<keyword evidence="2" id="KW-1185">Reference proteome</keyword>
<dbReference type="EMBL" id="CP006934">
    <property type="protein sequence ID" value="AHI54110.1"/>
    <property type="molecule type" value="Genomic_DNA"/>
</dbReference>